<comment type="subcellular location">
    <subcellularLocation>
        <location evidence="1">Nucleus</location>
    </subcellularLocation>
</comment>
<keyword evidence="8" id="KW-0234">DNA repair</keyword>
<evidence type="ECO:0000259" key="10">
    <source>
        <dbReference type="PROSITE" id="PS50162"/>
    </source>
</evidence>
<dbReference type="InterPro" id="IPR020588">
    <property type="entry name" value="RecA_ATP-bd"/>
</dbReference>
<dbReference type="GO" id="GO:0000724">
    <property type="term" value="P:double-strand break repair via homologous recombination"/>
    <property type="evidence" value="ECO:0007669"/>
    <property type="project" value="TreeGrafter"/>
</dbReference>
<dbReference type="GO" id="GO:0000400">
    <property type="term" value="F:four-way junction DNA binding"/>
    <property type="evidence" value="ECO:0007669"/>
    <property type="project" value="TreeGrafter"/>
</dbReference>
<dbReference type="SUPFAM" id="SSF52540">
    <property type="entry name" value="P-loop containing nucleoside triphosphate hydrolases"/>
    <property type="match status" value="1"/>
</dbReference>
<dbReference type="GO" id="GO:0140664">
    <property type="term" value="F:ATP-dependent DNA damage sensor activity"/>
    <property type="evidence" value="ECO:0007669"/>
    <property type="project" value="InterPro"/>
</dbReference>
<keyword evidence="5" id="KW-0067">ATP-binding</keyword>
<keyword evidence="7" id="KW-0233">DNA recombination</keyword>
<dbReference type="PANTHER" id="PTHR46457:SF1">
    <property type="entry name" value="DNA REPAIR PROTEIN RAD51 HOMOLOG 4"/>
    <property type="match status" value="1"/>
</dbReference>
<evidence type="ECO:0000256" key="9">
    <source>
        <dbReference type="ARBA" id="ARBA00023242"/>
    </source>
</evidence>
<feature type="domain" description="RecA family profile 1" evidence="10">
    <location>
        <begin position="57"/>
        <end position="229"/>
    </location>
</feature>
<evidence type="ECO:0000256" key="6">
    <source>
        <dbReference type="ARBA" id="ARBA00023125"/>
    </source>
</evidence>
<name>A0A9W4SHH8_9GLOM</name>
<dbReference type="CDD" id="cd19489">
    <property type="entry name" value="Rad51D"/>
    <property type="match status" value="1"/>
</dbReference>
<evidence type="ECO:0000313" key="11">
    <source>
        <dbReference type="EMBL" id="CAI2168538.1"/>
    </source>
</evidence>
<dbReference type="OrthoDB" id="336321at2759"/>
<dbReference type="Proteomes" id="UP001153678">
    <property type="component" value="Unassembled WGS sequence"/>
</dbReference>
<dbReference type="GO" id="GO:0005815">
    <property type="term" value="C:microtubule organizing center"/>
    <property type="evidence" value="ECO:0007669"/>
    <property type="project" value="TreeGrafter"/>
</dbReference>
<dbReference type="GO" id="GO:0042148">
    <property type="term" value="P:DNA strand invasion"/>
    <property type="evidence" value="ECO:0007669"/>
    <property type="project" value="TreeGrafter"/>
</dbReference>
<keyword evidence="4" id="KW-0227">DNA damage</keyword>
<evidence type="ECO:0000256" key="1">
    <source>
        <dbReference type="ARBA" id="ARBA00004123"/>
    </source>
</evidence>
<evidence type="ECO:0000256" key="8">
    <source>
        <dbReference type="ARBA" id="ARBA00023204"/>
    </source>
</evidence>
<protein>
    <submittedName>
        <fullName evidence="11">811_t:CDS:1</fullName>
    </submittedName>
</protein>
<sequence length="292" mass="33218">MSRSSFKKERDILFTQEDAFCSERKFTKQEFVELRRKVISCYKVPPKRGTELLEMVQTDVFSTGCYGIDKLLQGGFHSGEIIEISGETATGKTQIAFSTTLTILCTNKDNKVLFIDTVSTFSAERIRTLFLESDRFVHARNQGMSEENVMNRIQVFKCFDVYSMMEFIDDVRDHLENKLMIIDSLTAIFAPLLGVSQTQGHSLMVTLARILRNLAKEYNIAVMVINAAIVSRPNNPISVFSSTKSKPSLGISWTFMPNIQLYFTHCIDVEVSLKPRICEVLRSRNGVCIIFE</sequence>
<dbReference type="Pfam" id="PF08423">
    <property type="entry name" value="Rad51"/>
    <property type="match status" value="1"/>
</dbReference>
<accession>A0A9W4SHH8</accession>
<dbReference type="InterPro" id="IPR027417">
    <property type="entry name" value="P-loop_NTPase"/>
</dbReference>
<dbReference type="GO" id="GO:0033063">
    <property type="term" value="C:Rad51B-Rad51C-Rad51D-XRCC2 complex"/>
    <property type="evidence" value="ECO:0007669"/>
    <property type="project" value="TreeGrafter"/>
</dbReference>
<evidence type="ECO:0000256" key="2">
    <source>
        <dbReference type="ARBA" id="ARBA00007095"/>
    </source>
</evidence>
<dbReference type="GO" id="GO:0007131">
    <property type="term" value="P:reciprocal meiotic recombination"/>
    <property type="evidence" value="ECO:0007669"/>
    <property type="project" value="TreeGrafter"/>
</dbReference>
<dbReference type="EMBL" id="CAMKVN010000497">
    <property type="protein sequence ID" value="CAI2168538.1"/>
    <property type="molecule type" value="Genomic_DNA"/>
</dbReference>
<comment type="similarity">
    <text evidence="2">Belongs to the RecA family. RAD51 subfamily.</text>
</comment>
<keyword evidence="6" id="KW-0238">DNA-binding</keyword>
<keyword evidence="12" id="KW-1185">Reference proteome</keyword>
<keyword evidence="3" id="KW-0547">Nucleotide-binding</keyword>
<dbReference type="GO" id="GO:0005524">
    <property type="term" value="F:ATP binding"/>
    <property type="evidence" value="ECO:0007669"/>
    <property type="project" value="UniProtKB-KW"/>
</dbReference>
<dbReference type="PANTHER" id="PTHR46457">
    <property type="entry name" value="DNA REPAIR PROTEIN RAD51 HOMOLOG 4"/>
    <property type="match status" value="1"/>
</dbReference>
<dbReference type="GO" id="GO:0005657">
    <property type="term" value="C:replication fork"/>
    <property type="evidence" value="ECO:0007669"/>
    <property type="project" value="TreeGrafter"/>
</dbReference>
<organism evidence="11 12">
    <name type="scientific">Funneliformis geosporum</name>
    <dbReference type="NCBI Taxonomy" id="1117311"/>
    <lineage>
        <taxon>Eukaryota</taxon>
        <taxon>Fungi</taxon>
        <taxon>Fungi incertae sedis</taxon>
        <taxon>Mucoromycota</taxon>
        <taxon>Glomeromycotina</taxon>
        <taxon>Glomeromycetes</taxon>
        <taxon>Glomerales</taxon>
        <taxon>Glomeraceae</taxon>
        <taxon>Funneliformis</taxon>
    </lineage>
</organism>
<evidence type="ECO:0000313" key="12">
    <source>
        <dbReference type="Proteomes" id="UP001153678"/>
    </source>
</evidence>
<evidence type="ECO:0000256" key="3">
    <source>
        <dbReference type="ARBA" id="ARBA00022741"/>
    </source>
</evidence>
<dbReference type="InterPro" id="IPR047323">
    <property type="entry name" value="Rad51D_C"/>
</dbReference>
<dbReference type="GO" id="GO:0000723">
    <property type="term" value="P:telomere maintenance"/>
    <property type="evidence" value="ECO:0007669"/>
    <property type="project" value="TreeGrafter"/>
</dbReference>
<dbReference type="InterPro" id="IPR051988">
    <property type="entry name" value="HRR_RAD51_Paralog"/>
</dbReference>
<gene>
    <name evidence="11" type="ORF">FWILDA_LOCUS3632</name>
</gene>
<comment type="caution">
    <text evidence="11">The sequence shown here is derived from an EMBL/GenBank/DDBJ whole genome shotgun (WGS) entry which is preliminary data.</text>
</comment>
<evidence type="ECO:0000256" key="4">
    <source>
        <dbReference type="ARBA" id="ARBA00022763"/>
    </source>
</evidence>
<dbReference type="Gene3D" id="3.40.50.300">
    <property type="entry name" value="P-loop containing nucleotide triphosphate hydrolases"/>
    <property type="match status" value="1"/>
</dbReference>
<dbReference type="AlphaFoldDB" id="A0A9W4SHH8"/>
<dbReference type="GO" id="GO:0003697">
    <property type="term" value="F:single-stranded DNA binding"/>
    <property type="evidence" value="ECO:0007669"/>
    <property type="project" value="TreeGrafter"/>
</dbReference>
<reference evidence="11" key="1">
    <citation type="submission" date="2022-08" db="EMBL/GenBank/DDBJ databases">
        <authorList>
            <person name="Kallberg Y."/>
            <person name="Tangrot J."/>
            <person name="Rosling A."/>
        </authorList>
    </citation>
    <scope>NUCLEOTIDE SEQUENCE</scope>
    <source>
        <strain evidence="11">Wild A</strain>
    </source>
</reference>
<evidence type="ECO:0000256" key="5">
    <source>
        <dbReference type="ARBA" id="ARBA00022840"/>
    </source>
</evidence>
<evidence type="ECO:0000256" key="7">
    <source>
        <dbReference type="ARBA" id="ARBA00023172"/>
    </source>
</evidence>
<dbReference type="PROSITE" id="PS50162">
    <property type="entry name" value="RECA_2"/>
    <property type="match status" value="1"/>
</dbReference>
<dbReference type="InterPro" id="IPR013632">
    <property type="entry name" value="Rad51_C"/>
</dbReference>
<keyword evidence="9" id="KW-0539">Nucleus</keyword>
<proteinExistence type="inferred from homology"/>